<protein>
    <recommendedName>
        <fullName evidence="3">Pyridoxamine 5'-phosphate oxidase family protein</fullName>
    </recommendedName>
</protein>
<dbReference type="AlphaFoldDB" id="A0A830GGR2"/>
<name>A0A830GGR2_9EURY</name>
<sequence>MAETTPVEMDADERDALLGFGGTGVLAFGESGDAPPHAIPVSYGYDPGETTFYFRLASGDDSTKGRLEGRAVTFVTYDGGDGEFRSVVATGRLEPVRIEDVADRSLAGLQNVDIPAVDVFDQPLSEVSFELRRLVPEELTTRRTRGA</sequence>
<keyword evidence="2" id="KW-1185">Reference proteome</keyword>
<dbReference type="Pfam" id="PF12900">
    <property type="entry name" value="Pyridox_ox_2"/>
    <property type="match status" value="1"/>
</dbReference>
<evidence type="ECO:0008006" key="3">
    <source>
        <dbReference type="Google" id="ProtNLM"/>
    </source>
</evidence>
<dbReference type="Proteomes" id="UP000605784">
    <property type="component" value="Unassembled WGS sequence"/>
</dbReference>
<evidence type="ECO:0000313" key="1">
    <source>
        <dbReference type="EMBL" id="GGN86284.1"/>
    </source>
</evidence>
<dbReference type="InterPro" id="IPR024747">
    <property type="entry name" value="Pyridox_Oxase-rel"/>
</dbReference>
<accession>A0A830GGR2</accession>
<evidence type="ECO:0000313" key="2">
    <source>
        <dbReference type="Proteomes" id="UP000605784"/>
    </source>
</evidence>
<dbReference type="RefSeq" id="WP_188994032.1">
    <property type="nucleotide sequence ID" value="NZ_BMOU01000001.1"/>
</dbReference>
<comment type="caution">
    <text evidence="1">The sequence shown here is derived from an EMBL/GenBank/DDBJ whole genome shotgun (WGS) entry which is preliminary data.</text>
</comment>
<dbReference type="Gene3D" id="2.30.110.10">
    <property type="entry name" value="Electron Transport, Fmn-binding Protein, Chain A"/>
    <property type="match status" value="1"/>
</dbReference>
<dbReference type="SUPFAM" id="SSF50475">
    <property type="entry name" value="FMN-binding split barrel"/>
    <property type="match status" value="1"/>
</dbReference>
<proteinExistence type="predicted"/>
<reference evidence="1" key="1">
    <citation type="journal article" date="2014" name="Int. J. Syst. Evol. Microbiol.">
        <title>Complete genome sequence of Corynebacterium casei LMG S-19264T (=DSM 44701T), isolated from a smear-ripened cheese.</title>
        <authorList>
            <consortium name="US DOE Joint Genome Institute (JGI-PGF)"/>
            <person name="Walter F."/>
            <person name="Albersmeier A."/>
            <person name="Kalinowski J."/>
            <person name="Ruckert C."/>
        </authorList>
    </citation>
    <scope>NUCLEOTIDE SEQUENCE</scope>
    <source>
        <strain evidence="1">JCM 17820</strain>
    </source>
</reference>
<reference evidence="1" key="2">
    <citation type="submission" date="2020-09" db="EMBL/GenBank/DDBJ databases">
        <authorList>
            <person name="Sun Q."/>
            <person name="Ohkuma M."/>
        </authorList>
    </citation>
    <scope>NUCLEOTIDE SEQUENCE</scope>
    <source>
        <strain evidence="1">JCM 17820</strain>
    </source>
</reference>
<organism evidence="1 2">
    <name type="scientific">Haloarcula pellucida</name>
    <dbReference type="NCBI Taxonomy" id="1427151"/>
    <lineage>
        <taxon>Archaea</taxon>
        <taxon>Methanobacteriati</taxon>
        <taxon>Methanobacteriota</taxon>
        <taxon>Stenosarchaea group</taxon>
        <taxon>Halobacteria</taxon>
        <taxon>Halobacteriales</taxon>
        <taxon>Haloarculaceae</taxon>
        <taxon>Haloarcula</taxon>
    </lineage>
</organism>
<dbReference type="InterPro" id="IPR012349">
    <property type="entry name" value="Split_barrel_FMN-bd"/>
</dbReference>
<dbReference type="EMBL" id="BMOU01000001">
    <property type="protein sequence ID" value="GGN86284.1"/>
    <property type="molecule type" value="Genomic_DNA"/>
</dbReference>
<gene>
    <name evidence="1" type="ORF">GCM10009030_03810</name>
</gene>